<dbReference type="HOGENOM" id="CLU_097918_0_0_4"/>
<protein>
    <recommendedName>
        <fullName evidence="4">Lipoprotein</fullName>
    </recommendedName>
</protein>
<organism evidence="2 3">
    <name type="scientific">Sulfuritalea hydrogenivorans sk43H</name>
    <dbReference type="NCBI Taxonomy" id="1223802"/>
    <lineage>
        <taxon>Bacteria</taxon>
        <taxon>Pseudomonadati</taxon>
        <taxon>Pseudomonadota</taxon>
        <taxon>Betaproteobacteria</taxon>
        <taxon>Nitrosomonadales</taxon>
        <taxon>Sterolibacteriaceae</taxon>
        <taxon>Sulfuritalea</taxon>
    </lineage>
</organism>
<evidence type="ECO:0000313" key="3">
    <source>
        <dbReference type="Proteomes" id="UP000031637"/>
    </source>
</evidence>
<dbReference type="AlphaFoldDB" id="W0SI18"/>
<name>W0SI18_9PROT</name>
<accession>W0SI18</accession>
<gene>
    <name evidence="2" type="ORF">SUTH_02662</name>
</gene>
<dbReference type="PROSITE" id="PS51257">
    <property type="entry name" value="PROKAR_LIPOPROTEIN"/>
    <property type="match status" value="1"/>
</dbReference>
<evidence type="ECO:0000256" key="1">
    <source>
        <dbReference type="SAM" id="SignalP"/>
    </source>
</evidence>
<evidence type="ECO:0000313" key="2">
    <source>
        <dbReference type="EMBL" id="BAO30442.1"/>
    </source>
</evidence>
<sequence length="249" mass="26964">MRGAATACLFLLLAGCAQTGAQPGNKGRTASESVGNSVATFDPKQIGKSDVDRIADIHRREIFASVRVLAEKLYRRNPREWKKGGHASVEAALDRLLDPRTGWRLPETAGRRGTDAILLALREDFAGDRVAAFIAGLGGMLNLAFAEKTEFFMLDELDPQMLYNSARNLEIAAWKLATARDASGALLLLSNEMAVAPQPANLSFEREFGKMIANLDLLSTLIADKGHRTIARVAQSVATAMFLPVAALR</sequence>
<dbReference type="Proteomes" id="UP000031637">
    <property type="component" value="Chromosome"/>
</dbReference>
<dbReference type="EMBL" id="AP012547">
    <property type="protein sequence ID" value="BAO30442.1"/>
    <property type="molecule type" value="Genomic_DNA"/>
</dbReference>
<dbReference type="STRING" id="1223802.SUTH_02662"/>
<proteinExistence type="predicted"/>
<feature type="chain" id="PRO_5004795854" description="Lipoprotein" evidence="1">
    <location>
        <begin position="22"/>
        <end position="249"/>
    </location>
</feature>
<dbReference type="RefSeq" id="WP_231851015.1">
    <property type="nucleotide sequence ID" value="NZ_AP012547.1"/>
</dbReference>
<feature type="signal peptide" evidence="1">
    <location>
        <begin position="1"/>
        <end position="21"/>
    </location>
</feature>
<keyword evidence="1" id="KW-0732">Signal</keyword>
<keyword evidence="3" id="KW-1185">Reference proteome</keyword>
<evidence type="ECO:0008006" key="4">
    <source>
        <dbReference type="Google" id="ProtNLM"/>
    </source>
</evidence>
<dbReference type="KEGG" id="shd:SUTH_02662"/>
<reference evidence="2 3" key="1">
    <citation type="journal article" date="2014" name="Syst. Appl. Microbiol.">
        <title>Complete genomes of freshwater sulfur oxidizers Sulfuricella denitrificans skB26 and Sulfuritalea hydrogenivorans sk43H: genetic insights into the sulfur oxidation pathway of betaproteobacteria.</title>
        <authorList>
            <person name="Watanabe T."/>
            <person name="Kojima H."/>
            <person name="Fukui M."/>
        </authorList>
    </citation>
    <scope>NUCLEOTIDE SEQUENCE [LARGE SCALE GENOMIC DNA]</scope>
    <source>
        <strain evidence="2">DSM22779</strain>
    </source>
</reference>